<dbReference type="AlphaFoldDB" id="A0A652YLJ8"/>
<name>A0A652YLJ8_NOCGL</name>
<evidence type="ECO:0000313" key="1">
    <source>
        <dbReference type="EMBL" id="TYQ02450.1"/>
    </source>
</evidence>
<gene>
    <name evidence="1" type="ORF">FNL38_106270</name>
</gene>
<dbReference type="PROSITE" id="PS50075">
    <property type="entry name" value="CARRIER"/>
    <property type="match status" value="1"/>
</dbReference>
<dbReference type="Gene3D" id="1.10.1200.10">
    <property type="entry name" value="ACP-like"/>
    <property type="match status" value="1"/>
</dbReference>
<accession>A0A652YLJ8</accession>
<dbReference type="InterPro" id="IPR036736">
    <property type="entry name" value="ACP-like_sf"/>
</dbReference>
<dbReference type="Pfam" id="PF00550">
    <property type="entry name" value="PP-binding"/>
    <property type="match status" value="1"/>
</dbReference>
<protein>
    <submittedName>
        <fullName evidence="1">Aryl carrier-like protein</fullName>
    </submittedName>
</protein>
<dbReference type="SUPFAM" id="SSF47336">
    <property type="entry name" value="ACP-like"/>
    <property type="match status" value="1"/>
</dbReference>
<dbReference type="InterPro" id="IPR009081">
    <property type="entry name" value="PP-bd_ACP"/>
</dbReference>
<reference evidence="1" key="1">
    <citation type="submission" date="2019-07" db="EMBL/GenBank/DDBJ databases">
        <title>Genomic Encyclopedia of Type Strains, Phase IV (KMG-IV): sequencing the most valuable type-strain genomes for metagenomic binning, comparative biology and taxonomic classification.</title>
        <authorList>
            <person name="Goeker M."/>
        </authorList>
    </citation>
    <scope>NUCLEOTIDE SEQUENCE</scope>
    <source>
        <strain evidence="1">DSM 44596</strain>
    </source>
</reference>
<proteinExistence type="predicted"/>
<organism evidence="1">
    <name type="scientific">Nocardia globerula</name>
    <dbReference type="NCBI Taxonomy" id="1818"/>
    <lineage>
        <taxon>Bacteria</taxon>
        <taxon>Bacillati</taxon>
        <taxon>Actinomycetota</taxon>
        <taxon>Actinomycetes</taxon>
        <taxon>Mycobacteriales</taxon>
        <taxon>Nocardiaceae</taxon>
        <taxon>Nocardia</taxon>
    </lineage>
</organism>
<dbReference type="EMBL" id="VNIQ01000006">
    <property type="protein sequence ID" value="TYQ02450.1"/>
    <property type="molecule type" value="Genomic_DNA"/>
</dbReference>
<sequence length="76" mass="8454">MTTAFTRERIISDLAEVLDLPVDELTEDVSLIDLGLDSVRLMSLVERWRFEGAAIDFVDLASDPQVGAWLEVMGAE</sequence>
<comment type="caution">
    <text evidence="1">The sequence shown here is derived from an EMBL/GenBank/DDBJ whole genome shotgun (WGS) entry which is preliminary data.</text>
</comment>